<keyword evidence="3" id="KW-1185">Reference proteome</keyword>
<dbReference type="AlphaFoldDB" id="A0A9P9JMD3"/>
<accession>A0A9P9JMD3</accession>
<keyword evidence="1" id="KW-1133">Transmembrane helix</keyword>
<evidence type="ECO:0000313" key="3">
    <source>
        <dbReference type="Proteomes" id="UP000736672"/>
    </source>
</evidence>
<keyword evidence="1" id="KW-0812">Transmembrane</keyword>
<dbReference type="EMBL" id="JAGTJS010000039">
    <property type="protein sequence ID" value="KAH7230307.1"/>
    <property type="molecule type" value="Genomic_DNA"/>
</dbReference>
<reference evidence="2" key="1">
    <citation type="journal article" date="2021" name="Nat. Commun.">
        <title>Genetic determinants of endophytism in the Arabidopsis root mycobiome.</title>
        <authorList>
            <person name="Mesny F."/>
            <person name="Miyauchi S."/>
            <person name="Thiergart T."/>
            <person name="Pickel B."/>
            <person name="Atanasova L."/>
            <person name="Karlsson M."/>
            <person name="Huettel B."/>
            <person name="Barry K.W."/>
            <person name="Haridas S."/>
            <person name="Chen C."/>
            <person name="Bauer D."/>
            <person name="Andreopoulos W."/>
            <person name="Pangilinan J."/>
            <person name="LaButti K."/>
            <person name="Riley R."/>
            <person name="Lipzen A."/>
            <person name="Clum A."/>
            <person name="Drula E."/>
            <person name="Henrissat B."/>
            <person name="Kohler A."/>
            <person name="Grigoriev I.V."/>
            <person name="Martin F.M."/>
            <person name="Hacquard S."/>
        </authorList>
    </citation>
    <scope>NUCLEOTIDE SEQUENCE</scope>
    <source>
        <strain evidence="2">FSSC 5 MPI-SDFR-AT-0091</strain>
    </source>
</reference>
<keyword evidence="1" id="KW-0472">Membrane</keyword>
<name>A0A9P9JMD3_FUSSL</name>
<protein>
    <submittedName>
        <fullName evidence="2">Uncharacterized protein</fullName>
    </submittedName>
</protein>
<dbReference type="OrthoDB" id="10267969at2759"/>
<dbReference type="Proteomes" id="UP000736672">
    <property type="component" value="Unassembled WGS sequence"/>
</dbReference>
<proteinExistence type="predicted"/>
<organism evidence="2 3">
    <name type="scientific">Fusarium solani</name>
    <name type="common">Filamentous fungus</name>
    <dbReference type="NCBI Taxonomy" id="169388"/>
    <lineage>
        <taxon>Eukaryota</taxon>
        <taxon>Fungi</taxon>
        <taxon>Dikarya</taxon>
        <taxon>Ascomycota</taxon>
        <taxon>Pezizomycotina</taxon>
        <taxon>Sordariomycetes</taxon>
        <taxon>Hypocreomycetidae</taxon>
        <taxon>Hypocreales</taxon>
        <taxon>Nectriaceae</taxon>
        <taxon>Fusarium</taxon>
        <taxon>Fusarium solani species complex</taxon>
    </lineage>
</organism>
<feature type="non-terminal residue" evidence="2">
    <location>
        <position position="1"/>
    </location>
</feature>
<evidence type="ECO:0000256" key="1">
    <source>
        <dbReference type="SAM" id="Phobius"/>
    </source>
</evidence>
<feature type="transmembrane region" description="Helical" evidence="1">
    <location>
        <begin position="61"/>
        <end position="79"/>
    </location>
</feature>
<sequence>FLEQTFPAFDAGPTRAGVETASRLDDKALEKVATNKADLVEAKLNICNTLIKTVLDQTARAAINIFLFSVFISALKAAMMPTAGLEMPG</sequence>
<gene>
    <name evidence="2" type="ORF">B0J15DRAFT_410849</name>
</gene>
<evidence type="ECO:0000313" key="2">
    <source>
        <dbReference type="EMBL" id="KAH7230307.1"/>
    </source>
</evidence>
<comment type="caution">
    <text evidence="2">The sequence shown here is derived from an EMBL/GenBank/DDBJ whole genome shotgun (WGS) entry which is preliminary data.</text>
</comment>